<feature type="non-terminal residue" evidence="2">
    <location>
        <position position="1"/>
    </location>
</feature>
<feature type="region of interest" description="Disordered" evidence="1">
    <location>
        <begin position="14"/>
        <end position="48"/>
    </location>
</feature>
<reference evidence="2" key="1">
    <citation type="submission" date="2020-02" db="EMBL/GenBank/DDBJ databases">
        <authorList>
            <person name="Meier V. D."/>
        </authorList>
    </citation>
    <scope>NUCLEOTIDE SEQUENCE</scope>
    <source>
        <strain evidence="2">AVDCRST_MAG73</strain>
    </source>
</reference>
<feature type="non-terminal residue" evidence="2">
    <location>
        <position position="48"/>
    </location>
</feature>
<proteinExistence type="predicted"/>
<organism evidence="2">
    <name type="scientific">uncultured Thermomicrobiales bacterium</name>
    <dbReference type="NCBI Taxonomy" id="1645740"/>
    <lineage>
        <taxon>Bacteria</taxon>
        <taxon>Pseudomonadati</taxon>
        <taxon>Thermomicrobiota</taxon>
        <taxon>Thermomicrobia</taxon>
        <taxon>Thermomicrobiales</taxon>
        <taxon>environmental samples</taxon>
    </lineage>
</organism>
<evidence type="ECO:0000256" key="1">
    <source>
        <dbReference type="SAM" id="MobiDB-lite"/>
    </source>
</evidence>
<dbReference type="EMBL" id="CADCWE010000264">
    <property type="protein sequence ID" value="CAA9565368.1"/>
    <property type="molecule type" value="Genomic_DNA"/>
</dbReference>
<dbReference type="AlphaFoldDB" id="A0A6J4V4S7"/>
<gene>
    <name evidence="2" type="ORF">AVDCRST_MAG73-4104</name>
</gene>
<accession>A0A6J4V4S7</accession>
<name>A0A6J4V4S7_9BACT</name>
<sequence length="48" mass="5400">CVRQVPAANVARRVRGPIAKKAPSRSIGEARRARSTKKRSVWESLWRG</sequence>
<evidence type="ECO:0000313" key="2">
    <source>
        <dbReference type="EMBL" id="CAA9565368.1"/>
    </source>
</evidence>
<protein>
    <submittedName>
        <fullName evidence="2">Uncharacterized protein</fullName>
    </submittedName>
</protein>